<accession>A0A256G8S7</accession>
<keyword evidence="3" id="KW-1185">Reference proteome</keyword>
<gene>
    <name evidence="2" type="ORF">CEV34_3507</name>
</gene>
<dbReference type="RefSeq" id="WP_094544067.1">
    <property type="nucleotide sequence ID" value="NZ_CP175671.1"/>
</dbReference>
<evidence type="ECO:0000313" key="3">
    <source>
        <dbReference type="Proteomes" id="UP000216188"/>
    </source>
</evidence>
<evidence type="ECO:0000313" key="2">
    <source>
        <dbReference type="EMBL" id="OYR23503.1"/>
    </source>
</evidence>
<dbReference type="InterPro" id="IPR052948">
    <property type="entry name" value="Low_temp-induced_all0457"/>
</dbReference>
<protein>
    <submittedName>
        <fullName evidence="2">Uncharacterized protein</fullName>
    </submittedName>
</protein>
<proteinExistence type="predicted"/>
<dbReference type="PANTHER" id="PTHR36109:SF2">
    <property type="entry name" value="MEMBRANE PROTEIN"/>
    <property type="match status" value="1"/>
</dbReference>
<name>A0A256G8S7_9HYPH</name>
<comment type="caution">
    <text evidence="2">The sequence shown here is derived from an EMBL/GenBank/DDBJ whole genome shotgun (WGS) entry which is preliminary data.</text>
</comment>
<dbReference type="EMBL" id="NNRM01000039">
    <property type="protein sequence ID" value="OYR23503.1"/>
    <property type="molecule type" value="Genomic_DNA"/>
</dbReference>
<dbReference type="Proteomes" id="UP000216188">
    <property type="component" value="Unassembled WGS sequence"/>
</dbReference>
<dbReference type="AlphaFoldDB" id="A0A256G8S7"/>
<feature type="region of interest" description="Disordered" evidence="1">
    <location>
        <begin position="46"/>
        <end position="68"/>
    </location>
</feature>
<dbReference type="PANTHER" id="PTHR36109">
    <property type="entry name" value="MEMBRANE PROTEIN-RELATED"/>
    <property type="match status" value="1"/>
</dbReference>
<reference evidence="2 3" key="1">
    <citation type="submission" date="2017-07" db="EMBL/GenBank/DDBJ databases">
        <title>Phylogenetic study on the rhizospheric bacterium Ochrobactrum sp. A44.</title>
        <authorList>
            <person name="Krzyzanowska D.M."/>
            <person name="Ossowicki A."/>
            <person name="Rajewska M."/>
            <person name="Maciag T."/>
            <person name="Kaczynski Z."/>
            <person name="Czerwicka M."/>
            <person name="Jafra S."/>
        </authorList>
    </citation>
    <scope>NUCLEOTIDE SEQUENCE [LARGE SCALE GENOMIC DNA]</scope>
    <source>
        <strain evidence="2 3">CCUG 30717</strain>
    </source>
</reference>
<evidence type="ECO:0000256" key="1">
    <source>
        <dbReference type="SAM" id="MobiDB-lite"/>
    </source>
</evidence>
<organism evidence="2 3">
    <name type="scientific">Brucella pseudogrignonensis</name>
    <dbReference type="NCBI Taxonomy" id="419475"/>
    <lineage>
        <taxon>Bacteria</taxon>
        <taxon>Pseudomonadati</taxon>
        <taxon>Pseudomonadota</taxon>
        <taxon>Alphaproteobacteria</taxon>
        <taxon>Hyphomicrobiales</taxon>
        <taxon>Brucellaceae</taxon>
        <taxon>Brucella/Ochrobactrum group</taxon>
        <taxon>Brucella</taxon>
    </lineage>
</organism>
<dbReference type="STRING" id="419475.A8A54_22615"/>
<feature type="compositionally biased region" description="Low complexity" evidence="1">
    <location>
        <begin position="54"/>
        <end position="64"/>
    </location>
</feature>
<sequence length="204" mass="22018">MACVSGLFDSFDEAYDAMTALRQGGIGAEHLSLITNNMVLQANREAKLSTTRTSDASQSDAAAPVSPPPDSHAFEALGIMTLPGIGEVAAIGWVTAALVGVAGSTQNAMQPASLVNTLQQNDVSERMAETYSEALRRGSTLLLIRCAKAEIAQVEALLDEWGSVKIDERRDAYVAEGWITFDRTMPALTFEEIERDRRTRGLVR</sequence>